<comment type="caution">
    <text evidence="1">The sequence shown here is derived from an EMBL/GenBank/DDBJ whole genome shotgun (WGS) entry which is preliminary data.</text>
</comment>
<organism evidence="1 2">
    <name type="scientific">Leclercia adecarboxylata</name>
    <dbReference type="NCBI Taxonomy" id="83655"/>
    <lineage>
        <taxon>Bacteria</taxon>
        <taxon>Pseudomonadati</taxon>
        <taxon>Pseudomonadota</taxon>
        <taxon>Gammaproteobacteria</taxon>
        <taxon>Enterobacterales</taxon>
        <taxon>Enterobacteriaceae</taxon>
        <taxon>Leclercia</taxon>
    </lineage>
</organism>
<evidence type="ECO:0000313" key="1">
    <source>
        <dbReference type="EMBL" id="MEC3935683.1"/>
    </source>
</evidence>
<evidence type="ECO:0000313" key="2">
    <source>
        <dbReference type="Proteomes" id="UP001357437"/>
    </source>
</evidence>
<dbReference type="RefSeq" id="WP_326287272.1">
    <property type="nucleotide sequence ID" value="NZ_JAYMCU010000007.1"/>
</dbReference>
<dbReference type="EMBL" id="JAYMCU010000007">
    <property type="protein sequence ID" value="MEC3935683.1"/>
    <property type="molecule type" value="Genomic_DNA"/>
</dbReference>
<dbReference type="Proteomes" id="UP001357437">
    <property type="component" value="Unassembled WGS sequence"/>
</dbReference>
<protein>
    <recommendedName>
        <fullName evidence="3">DUF551 domain-containing protein</fullName>
    </recommendedName>
</protein>
<keyword evidence="2" id="KW-1185">Reference proteome</keyword>
<gene>
    <name evidence="1" type="ORF">VOF76_05820</name>
</gene>
<accession>A0ABU6I282</accession>
<evidence type="ECO:0008006" key="3">
    <source>
        <dbReference type="Google" id="ProtNLM"/>
    </source>
</evidence>
<name>A0ABU6I282_9ENTR</name>
<reference evidence="1 2" key="1">
    <citation type="submission" date="2024-01" db="EMBL/GenBank/DDBJ databases">
        <title>Comparative Genomics of Leclercia adecarboxylata Strains Isolated from Several Sources.</title>
        <authorList>
            <person name="Yescas-Zazueta V."/>
            <person name="Balbuena-Alonso M.G."/>
            <person name="Valencia D."/>
            <person name="Mendez-Pfeiffer P.A."/>
            <person name="Ballesteros-Monrreal M.G."/>
            <person name="Rocha-Gracia R.D.C."/>
            <person name="Barrios-Villa E."/>
        </authorList>
    </citation>
    <scope>NUCLEOTIDE SEQUENCE [LARGE SCALE GENOMIC DNA]</scope>
    <source>
        <strain evidence="1 2">33MEM</strain>
    </source>
</reference>
<proteinExistence type="predicted"/>
<sequence length="246" mass="27184">MTKFTKEQLTRIIESADDALQALAGTHEEIHQDSKKMIEAWDYLNDRAAPPEVVRDMARQLLAGMEQEPVADVVAWSSPTEERTCDIRWRRHDVEPGPLYAVPHPAPVAPIKMTIETLPEEIKHLPIVTALIWMEGWNASCAAAPQGKAKNAKSPTTIQPLRALDLLPKDFESTSGMSNGLVAVPVEPTENMIIAGFEAELREELRDPEAWKTFEAMSGCEQAAHRAKLCWAAMIAAAPQQEADNG</sequence>